<accession>A0ABQ8JKE4</accession>
<protein>
    <submittedName>
        <fullName evidence="1">Uncharacterized protein</fullName>
    </submittedName>
</protein>
<dbReference type="EMBL" id="NJHN03000034">
    <property type="protein sequence ID" value="KAH9423081.1"/>
    <property type="molecule type" value="Genomic_DNA"/>
</dbReference>
<gene>
    <name evidence="1" type="ORF">DERP_007675</name>
</gene>
<proteinExistence type="predicted"/>
<keyword evidence="2" id="KW-1185">Reference proteome</keyword>
<comment type="caution">
    <text evidence="1">The sequence shown here is derived from an EMBL/GenBank/DDBJ whole genome shotgun (WGS) entry which is preliminary data.</text>
</comment>
<reference evidence="1 2" key="2">
    <citation type="journal article" date="2022" name="Mol. Biol. Evol.">
        <title>Comparative Genomics Reveals Insights into the Divergent Evolution of Astigmatic Mites and Household Pest Adaptations.</title>
        <authorList>
            <person name="Xiong Q."/>
            <person name="Wan A.T."/>
            <person name="Liu X."/>
            <person name="Fung C.S."/>
            <person name="Xiao X."/>
            <person name="Malainual N."/>
            <person name="Hou J."/>
            <person name="Wang L."/>
            <person name="Wang M."/>
            <person name="Yang K.Y."/>
            <person name="Cui Y."/>
            <person name="Leung E.L."/>
            <person name="Nong W."/>
            <person name="Shin S.K."/>
            <person name="Au S.W."/>
            <person name="Jeong K.Y."/>
            <person name="Chew F.T."/>
            <person name="Hui J.H."/>
            <person name="Leung T.F."/>
            <person name="Tungtrongchitr A."/>
            <person name="Zhong N."/>
            <person name="Liu Z."/>
            <person name="Tsui S.K."/>
        </authorList>
    </citation>
    <scope>NUCLEOTIDE SEQUENCE [LARGE SCALE GENOMIC DNA]</scope>
    <source>
        <strain evidence="1">Derp</strain>
    </source>
</reference>
<organism evidence="1 2">
    <name type="scientific">Dermatophagoides pteronyssinus</name>
    <name type="common">European house dust mite</name>
    <dbReference type="NCBI Taxonomy" id="6956"/>
    <lineage>
        <taxon>Eukaryota</taxon>
        <taxon>Metazoa</taxon>
        <taxon>Ecdysozoa</taxon>
        <taxon>Arthropoda</taxon>
        <taxon>Chelicerata</taxon>
        <taxon>Arachnida</taxon>
        <taxon>Acari</taxon>
        <taxon>Acariformes</taxon>
        <taxon>Sarcoptiformes</taxon>
        <taxon>Astigmata</taxon>
        <taxon>Psoroptidia</taxon>
        <taxon>Analgoidea</taxon>
        <taxon>Pyroglyphidae</taxon>
        <taxon>Dermatophagoidinae</taxon>
        <taxon>Dermatophagoides</taxon>
    </lineage>
</organism>
<reference evidence="1 2" key="1">
    <citation type="journal article" date="2018" name="J. Allergy Clin. Immunol.">
        <title>High-quality assembly of Dermatophagoides pteronyssinus genome and transcriptome reveals a wide range of novel allergens.</title>
        <authorList>
            <person name="Liu X.Y."/>
            <person name="Yang K.Y."/>
            <person name="Wang M.Q."/>
            <person name="Kwok J.S."/>
            <person name="Zeng X."/>
            <person name="Yang Z."/>
            <person name="Xiao X.J."/>
            <person name="Lau C.P."/>
            <person name="Li Y."/>
            <person name="Huang Z.M."/>
            <person name="Ba J.G."/>
            <person name="Yim A.K."/>
            <person name="Ouyang C.Y."/>
            <person name="Ngai S.M."/>
            <person name="Chan T.F."/>
            <person name="Leung E.L."/>
            <person name="Liu L."/>
            <person name="Liu Z.G."/>
            <person name="Tsui S.K."/>
        </authorList>
    </citation>
    <scope>NUCLEOTIDE SEQUENCE [LARGE SCALE GENOMIC DNA]</scope>
    <source>
        <strain evidence="1">Derp</strain>
    </source>
</reference>
<evidence type="ECO:0000313" key="2">
    <source>
        <dbReference type="Proteomes" id="UP000887458"/>
    </source>
</evidence>
<evidence type="ECO:0000313" key="1">
    <source>
        <dbReference type="EMBL" id="KAH9423081.1"/>
    </source>
</evidence>
<sequence length="81" mass="9719">MLIRQMTVCPNRTKWITSNVYRIQNQQTMKKRENVINIENVCTLLVYYRCQMGRDKQPFIIYICCPKFIQLIHCITGPINH</sequence>
<dbReference type="Proteomes" id="UP000887458">
    <property type="component" value="Unassembled WGS sequence"/>
</dbReference>
<name>A0ABQ8JKE4_DERPT</name>